<feature type="compositionally biased region" description="Acidic residues" evidence="1">
    <location>
        <begin position="151"/>
        <end position="164"/>
    </location>
</feature>
<evidence type="ECO:0000256" key="1">
    <source>
        <dbReference type="SAM" id="MobiDB-lite"/>
    </source>
</evidence>
<dbReference type="OrthoDB" id="157454at2157"/>
<evidence type="ECO:0000313" key="3">
    <source>
        <dbReference type="Proteomes" id="UP000199161"/>
    </source>
</evidence>
<dbReference type="Proteomes" id="UP000199161">
    <property type="component" value="Unassembled WGS sequence"/>
</dbReference>
<reference evidence="3" key="1">
    <citation type="submission" date="2016-10" db="EMBL/GenBank/DDBJ databases">
        <authorList>
            <person name="Varghese N."/>
            <person name="Submissions S."/>
        </authorList>
    </citation>
    <scope>NUCLEOTIDE SEQUENCE [LARGE SCALE GENOMIC DNA]</scope>
    <source>
        <strain evidence="3">DSM 13078</strain>
    </source>
</reference>
<dbReference type="SUPFAM" id="SSF52402">
    <property type="entry name" value="Adenine nucleotide alpha hydrolases-like"/>
    <property type="match status" value="1"/>
</dbReference>
<dbReference type="Gene3D" id="3.40.50.620">
    <property type="entry name" value="HUPs"/>
    <property type="match status" value="1"/>
</dbReference>
<name>A0A1I1F649_NATHA</name>
<sequence>MQVYLVGTDSVHATAAVCDYLERRGAGDGKEIEVIVVAASGDEGGHRVGDGEEPSERDAREALNVARVRLPFVDPLRTEYRDAALAPALAEVAAEHEVDEVIVGRTTASSEAEANGDGSTGAGSVVDSVLEGTSRPVVVVPVPDATAESEANSESESESETETE</sequence>
<dbReference type="AlphaFoldDB" id="A0A1I1F649"/>
<keyword evidence="3" id="KW-1185">Reference proteome</keyword>
<protein>
    <submittedName>
        <fullName evidence="2">Universal stress protein family protein</fullName>
    </submittedName>
</protein>
<dbReference type="EMBL" id="FOKW01000003">
    <property type="protein sequence ID" value="SFB92623.1"/>
    <property type="molecule type" value="Genomic_DNA"/>
</dbReference>
<evidence type="ECO:0000313" key="2">
    <source>
        <dbReference type="EMBL" id="SFB92623.1"/>
    </source>
</evidence>
<dbReference type="InterPro" id="IPR014729">
    <property type="entry name" value="Rossmann-like_a/b/a_fold"/>
</dbReference>
<organism evidence="2 3">
    <name type="scientific">Natronobacterium haloterrestre</name>
    <name type="common">Halobiforma haloterrestris</name>
    <dbReference type="NCBI Taxonomy" id="148448"/>
    <lineage>
        <taxon>Archaea</taxon>
        <taxon>Methanobacteriati</taxon>
        <taxon>Methanobacteriota</taxon>
        <taxon>Stenosarchaea group</taxon>
        <taxon>Halobacteria</taxon>
        <taxon>Halobacteriales</taxon>
        <taxon>Natrialbaceae</taxon>
        <taxon>Natronobacterium</taxon>
    </lineage>
</organism>
<accession>A0A1I1F649</accession>
<feature type="compositionally biased region" description="Low complexity" evidence="1">
    <location>
        <begin position="136"/>
        <end position="150"/>
    </location>
</feature>
<feature type="region of interest" description="Disordered" evidence="1">
    <location>
        <begin position="103"/>
        <end position="164"/>
    </location>
</feature>
<gene>
    <name evidence="2" type="ORF">SAMN05444422_10375</name>
</gene>
<proteinExistence type="predicted"/>
<dbReference type="RefSeq" id="WP_089786578.1">
    <property type="nucleotide sequence ID" value="NZ_FOKW01000003.1"/>
</dbReference>